<feature type="region of interest" description="Disordered" evidence="8">
    <location>
        <begin position="1"/>
        <end position="44"/>
    </location>
</feature>
<evidence type="ECO:0000256" key="6">
    <source>
        <dbReference type="ARBA" id="ARBA00023242"/>
    </source>
</evidence>
<comment type="subcellular location">
    <subcellularLocation>
        <location evidence="1">Nucleus speckle</location>
    </subcellularLocation>
</comment>
<dbReference type="Pfam" id="PF00096">
    <property type="entry name" value="zf-C2H2"/>
    <property type="match status" value="3"/>
</dbReference>
<dbReference type="GO" id="GO:0010468">
    <property type="term" value="P:regulation of gene expression"/>
    <property type="evidence" value="ECO:0007669"/>
    <property type="project" value="TreeGrafter"/>
</dbReference>
<feature type="region of interest" description="Disordered" evidence="8">
    <location>
        <begin position="556"/>
        <end position="594"/>
    </location>
</feature>
<dbReference type="PROSITE" id="PS00028">
    <property type="entry name" value="ZINC_FINGER_C2H2_1"/>
    <property type="match status" value="2"/>
</dbReference>
<feature type="compositionally biased region" description="Low complexity" evidence="8">
    <location>
        <begin position="310"/>
        <end position="322"/>
    </location>
</feature>
<keyword evidence="3" id="KW-0677">Repeat</keyword>
<feature type="region of interest" description="Disordered" evidence="8">
    <location>
        <begin position="105"/>
        <end position="150"/>
    </location>
</feature>
<dbReference type="AlphaFoldDB" id="A0A1I8A692"/>
<dbReference type="PANTHER" id="PTHR16515">
    <property type="entry name" value="PR DOMAIN ZINC FINGER PROTEIN"/>
    <property type="match status" value="1"/>
</dbReference>
<feature type="region of interest" description="Disordered" evidence="8">
    <location>
        <begin position="310"/>
        <end position="370"/>
    </location>
</feature>
<dbReference type="GO" id="GO:0008270">
    <property type="term" value="F:zinc ion binding"/>
    <property type="evidence" value="ECO:0007669"/>
    <property type="project" value="UniProtKB-KW"/>
</dbReference>
<keyword evidence="2" id="KW-0479">Metal-binding</keyword>
<keyword evidence="10" id="KW-1185">Reference proteome</keyword>
<keyword evidence="4 7" id="KW-0863">Zinc-finger</keyword>
<name>A0A1I8A692_9BILA</name>
<feature type="compositionally biased region" description="Low complexity" evidence="8">
    <location>
        <begin position="341"/>
        <end position="360"/>
    </location>
</feature>
<evidence type="ECO:0000256" key="8">
    <source>
        <dbReference type="SAM" id="MobiDB-lite"/>
    </source>
</evidence>
<evidence type="ECO:0000256" key="1">
    <source>
        <dbReference type="ARBA" id="ARBA00004324"/>
    </source>
</evidence>
<dbReference type="FunFam" id="3.30.160.60:FF:002484">
    <property type="entry name" value="Protein CBR-LSY-2"/>
    <property type="match status" value="1"/>
</dbReference>
<feature type="compositionally biased region" description="Polar residues" evidence="8">
    <location>
        <begin position="568"/>
        <end position="587"/>
    </location>
</feature>
<accession>A0A1I8A692</accession>
<dbReference type="Proteomes" id="UP000095287">
    <property type="component" value="Unplaced"/>
</dbReference>
<dbReference type="PANTHER" id="PTHR16515:SF54">
    <property type="entry name" value="GROWTH FACTOR-INDEPENDENT 1B TRANSCRIPTION REPRESSOR"/>
    <property type="match status" value="1"/>
</dbReference>
<dbReference type="GO" id="GO:0016607">
    <property type="term" value="C:nuclear speck"/>
    <property type="evidence" value="ECO:0007669"/>
    <property type="project" value="UniProtKB-SubCell"/>
</dbReference>
<dbReference type="Gene3D" id="3.30.160.60">
    <property type="entry name" value="Classic Zinc Finger"/>
    <property type="match status" value="2"/>
</dbReference>
<keyword evidence="6" id="KW-0539">Nucleus</keyword>
<feature type="compositionally biased region" description="Pro residues" evidence="8">
    <location>
        <begin position="27"/>
        <end position="37"/>
    </location>
</feature>
<feature type="region of interest" description="Disordered" evidence="8">
    <location>
        <begin position="245"/>
        <end position="266"/>
    </location>
</feature>
<dbReference type="SMART" id="SM00355">
    <property type="entry name" value="ZnF_C2H2"/>
    <property type="match status" value="4"/>
</dbReference>
<dbReference type="SUPFAM" id="SSF57667">
    <property type="entry name" value="beta-beta-alpha zinc fingers"/>
    <property type="match status" value="1"/>
</dbReference>
<dbReference type="InterPro" id="IPR013087">
    <property type="entry name" value="Znf_C2H2_type"/>
</dbReference>
<feature type="domain" description="C2H2-type" evidence="9">
    <location>
        <begin position="426"/>
        <end position="454"/>
    </location>
</feature>
<evidence type="ECO:0000256" key="5">
    <source>
        <dbReference type="ARBA" id="ARBA00022833"/>
    </source>
</evidence>
<dbReference type="InterPro" id="IPR036236">
    <property type="entry name" value="Znf_C2H2_sf"/>
</dbReference>
<feature type="compositionally biased region" description="Polar residues" evidence="8">
    <location>
        <begin position="121"/>
        <end position="130"/>
    </location>
</feature>
<dbReference type="InterPro" id="IPR050331">
    <property type="entry name" value="Zinc_finger"/>
</dbReference>
<feature type="compositionally biased region" description="Polar residues" evidence="8">
    <location>
        <begin position="361"/>
        <end position="370"/>
    </location>
</feature>
<feature type="compositionally biased region" description="Basic residues" evidence="8">
    <location>
        <begin position="1"/>
        <end position="13"/>
    </location>
</feature>
<keyword evidence="5" id="KW-0862">Zinc</keyword>
<protein>
    <submittedName>
        <fullName evidence="11">C2H2-type domain-containing protein</fullName>
    </submittedName>
</protein>
<sequence length="763" mass="80430">MRPRASRRVRPTRLPRLSEAARRRPAEAPPRVLPVPPGRGSRRDAVLIKPTCNGEISVQLAMYEEGNKYRRSVRSAPGGRLNQFEGSFASVPSARLLLVRCTQVTRPTSPSCPPTWCGAPPSTTRTSTCHSSAPSSASPRSSSPSSASSSTVTAACNSAILSVSTTGDSPPSGSRPSTPGARRPRRTPTDPGAAIDLAHAPAAPYSSGAVACRRTVAVLPQGPAAGRHAALGSLAIGPSTCPPTSLCERRRRGPPPPATVGSVPCDGPHFAAGTSPIRVMVCRNGAPEPAGSSSPPSPNTALALLIASATASSNPDPSASPSSSPPPSSSSMDPTVQAIVSSLAGSAAPGDASSATSPSPNGTTNPSGSHQCSMCSKSFATSKLLQNHQHMFHTEKAFICEICGKAFRFRSNLAEHRSVHTALKPYVCKFCGKSSRLKGNLTKHILKHHKLEQNAYIGKDDIIIKKGKKSVKDPAAVDFLQKSMIVLTASGNAAAASTVSSGDTPSRETTVDEEADASRSFFMSLGLDAGSMDLSGNSPDDGSLHGGEQLLDASATDRHEATNDFDSDTSNASPSTTATVSAPNSLVGNGGETPIHLRSLRTQCAECGKHFRKEPARDPHVAHPRLSPARRLRHLLGRRPQREEFGVRRARAERRQRPRAPGAPPDQVHDRRAPLLAQHRPARAAPHGTGRSRGSAREAAGDGAQLHLHARPIANRHQHGAEPLQGRRLRPAAQHRSPPLRVLRLKHLYIVRGPRCRTPSVPL</sequence>
<feature type="compositionally biased region" description="Low complexity" evidence="8">
    <location>
        <begin position="164"/>
        <end position="181"/>
    </location>
</feature>
<dbReference type="WBParaSite" id="L893_g33433.t1">
    <property type="protein sequence ID" value="L893_g33433.t1"/>
    <property type="gene ID" value="L893_g33433"/>
</dbReference>
<evidence type="ECO:0000256" key="2">
    <source>
        <dbReference type="ARBA" id="ARBA00022723"/>
    </source>
</evidence>
<feature type="region of interest" description="Disordered" evidence="8">
    <location>
        <begin position="637"/>
        <end position="703"/>
    </location>
</feature>
<reference evidence="11" key="1">
    <citation type="submission" date="2016-11" db="UniProtKB">
        <authorList>
            <consortium name="WormBaseParasite"/>
        </authorList>
    </citation>
    <scope>IDENTIFICATION</scope>
</reference>
<feature type="compositionally biased region" description="Low complexity" evidence="8">
    <location>
        <begin position="131"/>
        <end position="150"/>
    </location>
</feature>
<feature type="region of interest" description="Disordered" evidence="8">
    <location>
        <begin position="718"/>
        <end position="738"/>
    </location>
</feature>
<feature type="region of interest" description="Disordered" evidence="8">
    <location>
        <begin position="496"/>
        <end position="515"/>
    </location>
</feature>
<evidence type="ECO:0000313" key="10">
    <source>
        <dbReference type="Proteomes" id="UP000095287"/>
    </source>
</evidence>
<proteinExistence type="predicted"/>
<evidence type="ECO:0000256" key="7">
    <source>
        <dbReference type="PROSITE-ProRule" id="PRU00042"/>
    </source>
</evidence>
<feature type="domain" description="C2H2-type" evidence="9">
    <location>
        <begin position="398"/>
        <end position="425"/>
    </location>
</feature>
<evidence type="ECO:0000256" key="4">
    <source>
        <dbReference type="ARBA" id="ARBA00022771"/>
    </source>
</evidence>
<dbReference type="PROSITE" id="PS50157">
    <property type="entry name" value="ZINC_FINGER_C2H2_2"/>
    <property type="match status" value="3"/>
</dbReference>
<feature type="region of interest" description="Disordered" evidence="8">
    <location>
        <begin position="162"/>
        <end position="195"/>
    </location>
</feature>
<feature type="domain" description="C2H2-type" evidence="9">
    <location>
        <begin position="370"/>
        <end position="398"/>
    </location>
</feature>
<evidence type="ECO:0000313" key="11">
    <source>
        <dbReference type="WBParaSite" id="L893_g33433.t1"/>
    </source>
</evidence>
<evidence type="ECO:0000256" key="3">
    <source>
        <dbReference type="ARBA" id="ARBA00022737"/>
    </source>
</evidence>
<evidence type="ECO:0000259" key="9">
    <source>
        <dbReference type="PROSITE" id="PS50157"/>
    </source>
</evidence>
<feature type="compositionally biased region" description="Basic residues" evidence="8">
    <location>
        <begin position="648"/>
        <end position="658"/>
    </location>
</feature>
<organism evidence="10 11">
    <name type="scientific">Steinernema glaseri</name>
    <dbReference type="NCBI Taxonomy" id="37863"/>
    <lineage>
        <taxon>Eukaryota</taxon>
        <taxon>Metazoa</taxon>
        <taxon>Ecdysozoa</taxon>
        <taxon>Nematoda</taxon>
        <taxon>Chromadorea</taxon>
        <taxon>Rhabditida</taxon>
        <taxon>Tylenchina</taxon>
        <taxon>Panagrolaimomorpha</taxon>
        <taxon>Strongyloidoidea</taxon>
        <taxon>Steinernematidae</taxon>
        <taxon>Steinernema</taxon>
    </lineage>
</organism>